<dbReference type="Proteomes" id="UP000249061">
    <property type="component" value="Unassembled WGS sequence"/>
</dbReference>
<name>A0A2W5T314_9BACT</name>
<evidence type="ECO:0000313" key="3">
    <source>
        <dbReference type="Proteomes" id="UP000249061"/>
    </source>
</evidence>
<organism evidence="2 3">
    <name type="scientific">Archangium gephyra</name>
    <dbReference type="NCBI Taxonomy" id="48"/>
    <lineage>
        <taxon>Bacteria</taxon>
        <taxon>Pseudomonadati</taxon>
        <taxon>Myxococcota</taxon>
        <taxon>Myxococcia</taxon>
        <taxon>Myxococcales</taxon>
        <taxon>Cystobacterineae</taxon>
        <taxon>Archangiaceae</taxon>
        <taxon>Archangium</taxon>
    </lineage>
</organism>
<evidence type="ECO:0000313" key="2">
    <source>
        <dbReference type="EMBL" id="PZR09839.1"/>
    </source>
</evidence>
<dbReference type="Pfam" id="PF22789">
    <property type="entry name" value="DUF4026_C"/>
    <property type="match status" value="1"/>
</dbReference>
<sequence>MTAVKEVYIVATESPEPLTPELLKEAFAAEEVELVFGEDGNLFSVRADDSRVDVKFDARLAPLGWTPDLLTGGQELREQLENARGFYRVSYEPGKPQPSIAAFEALWTVRTLLEICEGVAVDVTSFKIHSHLDVEEITELDFDIRDHITVHAQVMGEGERQNWVHTHGMAKFGSPDVEMFHIADEDLNAAETFFQELCADLAFAQGPQPRQVIATSVGMGFQLLPSDEGRANLYGADPDAFTAHNTNFLTVVSPEGRHAMSEVLAHYRDRFTRESDAEAEKRQTDASRQLPTFKGRYLRKGLMEPLTFLVRAPFEVHPSGVDAEPEQEQLWVEVIQWDEDTLVGKLVEGGTRTTEWRKGSHVEVDDSQINALAVAREGRQLDPEEMEQLLQLELPA</sequence>
<dbReference type="AlphaFoldDB" id="A0A2W5T314"/>
<reference evidence="2 3" key="1">
    <citation type="submission" date="2017-08" db="EMBL/GenBank/DDBJ databases">
        <title>Infants hospitalized years apart are colonized by the same room-sourced microbial strains.</title>
        <authorList>
            <person name="Brooks B."/>
            <person name="Olm M.R."/>
            <person name="Firek B.A."/>
            <person name="Baker R."/>
            <person name="Thomas B.C."/>
            <person name="Morowitz M.J."/>
            <person name="Banfield J.F."/>
        </authorList>
    </citation>
    <scope>NUCLEOTIDE SEQUENCE [LARGE SCALE GENOMIC DNA]</scope>
    <source>
        <strain evidence="2">S2_003_000_R2_14</strain>
    </source>
</reference>
<protein>
    <recommendedName>
        <fullName evidence="1">DUF4026 domain-containing protein</fullName>
    </recommendedName>
</protein>
<dbReference type="InterPro" id="IPR053886">
    <property type="entry name" value="DUF4026_middle"/>
</dbReference>
<proteinExistence type="predicted"/>
<accession>A0A2W5T314</accession>
<dbReference type="EMBL" id="QFQP01000019">
    <property type="protein sequence ID" value="PZR09839.1"/>
    <property type="molecule type" value="Genomic_DNA"/>
</dbReference>
<evidence type="ECO:0000259" key="1">
    <source>
        <dbReference type="Pfam" id="PF22789"/>
    </source>
</evidence>
<gene>
    <name evidence="2" type="ORF">DI536_21110</name>
</gene>
<comment type="caution">
    <text evidence="2">The sequence shown here is derived from an EMBL/GenBank/DDBJ whole genome shotgun (WGS) entry which is preliminary data.</text>
</comment>
<feature type="domain" description="DUF4026" evidence="1">
    <location>
        <begin position="157"/>
        <end position="200"/>
    </location>
</feature>